<evidence type="ECO:0000313" key="3">
    <source>
        <dbReference type="Proteomes" id="UP000292704"/>
    </source>
</evidence>
<reference evidence="2 3" key="1">
    <citation type="submission" date="2019-02" db="EMBL/GenBank/DDBJ databases">
        <title>Genome analysis provides insights into bioremediation potentialities and Haloocin production by Natrinema altunense strain 4.1R isolated from Chott Douz in Tunisian desert.</title>
        <authorList>
            <person name="Najjari A."/>
            <person name="Youssef N."/>
            <person name="Ben Dhia O."/>
            <person name="Ferjani R."/>
            <person name="El Hidri D."/>
            <person name="Ouzari H.I."/>
            <person name="Cherif A."/>
        </authorList>
    </citation>
    <scope>NUCLEOTIDE SEQUENCE [LARGE SCALE GENOMIC DNA]</scope>
    <source>
        <strain evidence="2 3">4.1R</strain>
    </source>
</reference>
<dbReference type="InterPro" id="IPR019546">
    <property type="entry name" value="TAT_signal_bac_arc"/>
</dbReference>
<dbReference type="RefSeq" id="WP_130170802.1">
    <property type="nucleotide sequence ID" value="NZ_SHMR01000005.1"/>
</dbReference>
<gene>
    <name evidence="2" type="ORF">ELS17_11575</name>
</gene>
<sequence>MPDRSSRRRFVKVGSITVGALGLGSVGNAATRESRNDSGDPVADSVHERG</sequence>
<dbReference type="NCBIfam" id="TIGR01409">
    <property type="entry name" value="TAT_signal_seq"/>
    <property type="match status" value="1"/>
</dbReference>
<feature type="region of interest" description="Disordered" evidence="1">
    <location>
        <begin position="25"/>
        <end position="50"/>
    </location>
</feature>
<dbReference type="EMBL" id="SHMR01000005">
    <property type="protein sequence ID" value="RZH67496.1"/>
    <property type="molecule type" value="Genomic_DNA"/>
</dbReference>
<dbReference type="AlphaFoldDB" id="A0A482Y167"/>
<proteinExistence type="predicted"/>
<organism evidence="2 3">
    <name type="scientific">Natrinema altunense</name>
    <dbReference type="NCBI Taxonomy" id="222984"/>
    <lineage>
        <taxon>Archaea</taxon>
        <taxon>Methanobacteriati</taxon>
        <taxon>Methanobacteriota</taxon>
        <taxon>Stenosarchaea group</taxon>
        <taxon>Halobacteria</taxon>
        <taxon>Halobacteriales</taxon>
        <taxon>Natrialbaceae</taxon>
        <taxon>Natrinema</taxon>
    </lineage>
</organism>
<name>A0A482Y167_9EURY</name>
<evidence type="ECO:0000256" key="1">
    <source>
        <dbReference type="SAM" id="MobiDB-lite"/>
    </source>
</evidence>
<dbReference type="Proteomes" id="UP000292704">
    <property type="component" value="Unassembled WGS sequence"/>
</dbReference>
<comment type="caution">
    <text evidence="2">The sequence shown here is derived from an EMBL/GenBank/DDBJ whole genome shotgun (WGS) entry which is preliminary data.</text>
</comment>
<protein>
    <submittedName>
        <fullName evidence="2">Twin-arginine translocation signal domain-containing protein</fullName>
    </submittedName>
</protein>
<evidence type="ECO:0000313" key="2">
    <source>
        <dbReference type="EMBL" id="RZH67496.1"/>
    </source>
</evidence>
<dbReference type="InterPro" id="IPR006311">
    <property type="entry name" value="TAT_signal"/>
</dbReference>
<dbReference type="PROSITE" id="PS51318">
    <property type="entry name" value="TAT"/>
    <property type="match status" value="1"/>
</dbReference>
<accession>A0A482Y167</accession>